<name>A0A815DKH1_ADIRI</name>
<evidence type="ECO:0000313" key="2">
    <source>
        <dbReference type="EMBL" id="CAF0728581.1"/>
    </source>
</evidence>
<keyword evidence="1" id="KW-0732">Signal</keyword>
<evidence type="ECO:0000256" key="1">
    <source>
        <dbReference type="SAM" id="SignalP"/>
    </source>
</evidence>
<dbReference type="OrthoDB" id="9997375at2759"/>
<feature type="signal peptide" evidence="1">
    <location>
        <begin position="1"/>
        <end position="22"/>
    </location>
</feature>
<evidence type="ECO:0000313" key="4">
    <source>
        <dbReference type="Proteomes" id="UP000663828"/>
    </source>
</evidence>
<dbReference type="AlphaFoldDB" id="A0A815DKH1"/>
<proteinExistence type="predicted"/>
<comment type="caution">
    <text evidence="3">The sequence shown here is derived from an EMBL/GenBank/DDBJ whole genome shotgun (WGS) entry which is preliminary data.</text>
</comment>
<reference evidence="3" key="1">
    <citation type="submission" date="2021-02" db="EMBL/GenBank/DDBJ databases">
        <authorList>
            <person name="Nowell W R."/>
        </authorList>
    </citation>
    <scope>NUCLEOTIDE SEQUENCE</scope>
</reference>
<dbReference type="EMBL" id="CAJNOJ010000002">
    <property type="protein sequence ID" value="CAF0728581.1"/>
    <property type="molecule type" value="Genomic_DNA"/>
</dbReference>
<dbReference type="Proteomes" id="UP000663828">
    <property type="component" value="Unassembled WGS sequence"/>
</dbReference>
<sequence>MFSKPFVCIIVFLGYLLSRCAGLGEILVTGSNPNVTGLTSNATIFRTTSLYDTPITVSLAVYQREVNDTMKETLRVVGGSTNLDSMDRCIAYGVSFRFLGQYPIIMNTETGNGGCNAILGEECAENLRLSLRKLLNPIDATACGINLDTLLNIHEGCPKNYGNGVLVSSTFLDDGSFLYNNLSVANSSQTWIYEQSPPSPTGDYDEITKYFVFVYFLGRSYTSEVVDSAIACLSIYDQTVPLDNFARDSANIDISFILFIVPHFFFILFL</sequence>
<accession>A0A815DKH1</accession>
<organism evidence="3 4">
    <name type="scientific">Adineta ricciae</name>
    <name type="common">Rotifer</name>
    <dbReference type="NCBI Taxonomy" id="249248"/>
    <lineage>
        <taxon>Eukaryota</taxon>
        <taxon>Metazoa</taxon>
        <taxon>Spiralia</taxon>
        <taxon>Gnathifera</taxon>
        <taxon>Rotifera</taxon>
        <taxon>Eurotatoria</taxon>
        <taxon>Bdelloidea</taxon>
        <taxon>Adinetida</taxon>
        <taxon>Adinetidae</taxon>
        <taxon>Adineta</taxon>
    </lineage>
</organism>
<feature type="chain" id="PRO_5036227277" evidence="1">
    <location>
        <begin position="23"/>
        <end position="270"/>
    </location>
</feature>
<evidence type="ECO:0000313" key="3">
    <source>
        <dbReference type="EMBL" id="CAF1302775.1"/>
    </source>
</evidence>
<dbReference type="Proteomes" id="UP000663852">
    <property type="component" value="Unassembled WGS sequence"/>
</dbReference>
<dbReference type="EMBL" id="CAJNOR010002498">
    <property type="protein sequence ID" value="CAF1302775.1"/>
    <property type="molecule type" value="Genomic_DNA"/>
</dbReference>
<protein>
    <submittedName>
        <fullName evidence="3">Uncharacterized protein</fullName>
    </submittedName>
</protein>
<gene>
    <name evidence="2" type="ORF">EDS130_LOCUS923</name>
    <name evidence="3" type="ORF">XAT740_LOCUS28954</name>
</gene>
<keyword evidence="4" id="KW-1185">Reference proteome</keyword>